<dbReference type="InterPro" id="IPR036388">
    <property type="entry name" value="WH-like_DNA-bd_sf"/>
</dbReference>
<dbReference type="InterPro" id="IPR015422">
    <property type="entry name" value="PyrdxlP-dep_Trfase_small"/>
</dbReference>
<organism evidence="7 8">
    <name type="scientific">Tritonibacter litoralis</name>
    <dbReference type="NCBI Taxonomy" id="2662264"/>
    <lineage>
        <taxon>Bacteria</taxon>
        <taxon>Pseudomonadati</taxon>
        <taxon>Pseudomonadota</taxon>
        <taxon>Alphaproteobacteria</taxon>
        <taxon>Rhodobacterales</taxon>
        <taxon>Paracoccaceae</taxon>
        <taxon>Tritonibacter</taxon>
    </lineage>
</organism>
<comment type="caution">
    <text evidence="7">The sequence shown here is derived from an EMBL/GenBank/DDBJ whole genome shotgun (WGS) entry which is preliminary data.</text>
</comment>
<dbReference type="Proteomes" id="UP000444174">
    <property type="component" value="Unassembled WGS sequence"/>
</dbReference>
<keyword evidence="7" id="KW-0808">Transferase</keyword>
<dbReference type="SMART" id="SM00345">
    <property type="entry name" value="HTH_GNTR"/>
    <property type="match status" value="1"/>
</dbReference>
<evidence type="ECO:0000313" key="7">
    <source>
        <dbReference type="EMBL" id="MQQ09869.1"/>
    </source>
</evidence>
<dbReference type="InterPro" id="IPR004839">
    <property type="entry name" value="Aminotransferase_I/II_large"/>
</dbReference>
<dbReference type="Gene3D" id="3.90.1150.10">
    <property type="entry name" value="Aspartate Aminotransferase, domain 1"/>
    <property type="match status" value="1"/>
</dbReference>
<keyword evidence="5" id="KW-0804">Transcription</keyword>
<dbReference type="SUPFAM" id="SSF53383">
    <property type="entry name" value="PLP-dependent transferases"/>
    <property type="match status" value="1"/>
</dbReference>
<evidence type="ECO:0000313" key="8">
    <source>
        <dbReference type="Proteomes" id="UP000444174"/>
    </source>
</evidence>
<keyword evidence="3" id="KW-0805">Transcription regulation</keyword>
<dbReference type="SUPFAM" id="SSF46785">
    <property type="entry name" value="Winged helix' DNA-binding domain"/>
    <property type="match status" value="1"/>
</dbReference>
<keyword evidence="2" id="KW-0663">Pyridoxal phosphate</keyword>
<dbReference type="CDD" id="cd07377">
    <property type="entry name" value="WHTH_GntR"/>
    <property type="match status" value="1"/>
</dbReference>
<comment type="similarity">
    <text evidence="1">In the C-terminal section; belongs to the class-I pyridoxal-phosphate-dependent aminotransferase family.</text>
</comment>
<evidence type="ECO:0000256" key="4">
    <source>
        <dbReference type="ARBA" id="ARBA00023125"/>
    </source>
</evidence>
<dbReference type="PANTHER" id="PTHR46577:SF1">
    <property type="entry name" value="HTH-TYPE TRANSCRIPTIONAL REGULATORY PROTEIN GABR"/>
    <property type="match status" value="1"/>
</dbReference>
<dbReference type="PROSITE" id="PS50949">
    <property type="entry name" value="HTH_GNTR"/>
    <property type="match status" value="1"/>
</dbReference>
<accession>A0A843YL30</accession>
<dbReference type="Pfam" id="PF00392">
    <property type="entry name" value="GntR"/>
    <property type="match status" value="1"/>
</dbReference>
<dbReference type="CDD" id="cd00609">
    <property type="entry name" value="AAT_like"/>
    <property type="match status" value="1"/>
</dbReference>
<evidence type="ECO:0000256" key="1">
    <source>
        <dbReference type="ARBA" id="ARBA00005384"/>
    </source>
</evidence>
<dbReference type="RefSeq" id="WP_153216836.1">
    <property type="nucleotide sequence ID" value="NZ_WIBF01000010.1"/>
</dbReference>
<dbReference type="InterPro" id="IPR036390">
    <property type="entry name" value="WH_DNA-bd_sf"/>
</dbReference>
<keyword evidence="4" id="KW-0238">DNA-binding</keyword>
<dbReference type="InterPro" id="IPR015424">
    <property type="entry name" value="PyrdxlP-dep_Trfase"/>
</dbReference>
<evidence type="ECO:0000256" key="5">
    <source>
        <dbReference type="ARBA" id="ARBA00023163"/>
    </source>
</evidence>
<sequence length="457" mass="50250">MQNWRSRIEHSSHPRYLAIADCIAQDIKDRVLLPGDRLPPQRKLADMLDVDFTTVSRGYSEALKRKLVETHVGRGTFVLAQQPVTNISDDRRAKAFDLTMNAPPEPTDPELLERMRAGLSAVSDDLIHLLRYQLPAGSEQDKEAASIWLSMRGMVPSLNRIMVTPGAHATMMALLTVLAKRGDTILCENVTYTGFRRIAQQLGLKLVGVPWDKDGILPDALADLIQAHKPKALYLNPTLHNPTTHTIPQFRRLEIARLIQHENLALIEDDAYGFIPPDAPPPLATSAPEQTWHIGGLAKCIGAGLRLAYTVAPNARAAFALENALRAVSVMASPLSMALTTRWVLDGTADQIRRFIRSESAARQDIAAGILTEAQYTAHANAFNVWLQLPPGVTCATLMSQMSNYEIGIVPGDNFAVGSDQSQMARVCLGGRVSRDQLNQTLTHLNNQLWQLADTSG</sequence>
<dbReference type="Gene3D" id="1.10.10.10">
    <property type="entry name" value="Winged helix-like DNA-binding domain superfamily/Winged helix DNA-binding domain"/>
    <property type="match status" value="1"/>
</dbReference>
<dbReference type="GO" id="GO:0003677">
    <property type="term" value="F:DNA binding"/>
    <property type="evidence" value="ECO:0007669"/>
    <property type="project" value="UniProtKB-KW"/>
</dbReference>
<dbReference type="InterPro" id="IPR015421">
    <property type="entry name" value="PyrdxlP-dep_Trfase_major"/>
</dbReference>
<keyword evidence="7" id="KW-0032">Aminotransferase</keyword>
<dbReference type="GO" id="GO:0030170">
    <property type="term" value="F:pyridoxal phosphate binding"/>
    <property type="evidence" value="ECO:0007669"/>
    <property type="project" value="InterPro"/>
</dbReference>
<dbReference type="Gene3D" id="3.40.640.10">
    <property type="entry name" value="Type I PLP-dependent aspartate aminotransferase-like (Major domain)"/>
    <property type="match status" value="1"/>
</dbReference>
<reference evidence="7 8" key="1">
    <citation type="submission" date="2019-10" db="EMBL/GenBank/DDBJ databases">
        <title>Epibacterium sp. nov., isolated from seawater.</title>
        <authorList>
            <person name="Zhang X."/>
            <person name="Li N."/>
        </authorList>
    </citation>
    <scope>NUCLEOTIDE SEQUENCE [LARGE SCALE GENOMIC DNA]</scope>
    <source>
        <strain evidence="7 8">SM1979</strain>
    </source>
</reference>
<dbReference type="GO" id="GO:0008483">
    <property type="term" value="F:transaminase activity"/>
    <property type="evidence" value="ECO:0007669"/>
    <property type="project" value="UniProtKB-KW"/>
</dbReference>
<proteinExistence type="inferred from homology"/>
<protein>
    <submittedName>
        <fullName evidence="7">Aminotransferase class I/II-fold pyridoxal phosphate-dependent enzyme</fullName>
    </submittedName>
</protein>
<dbReference type="PANTHER" id="PTHR46577">
    <property type="entry name" value="HTH-TYPE TRANSCRIPTIONAL REGULATORY PROTEIN GABR"/>
    <property type="match status" value="1"/>
</dbReference>
<dbReference type="AlphaFoldDB" id="A0A843YL30"/>
<keyword evidence="8" id="KW-1185">Reference proteome</keyword>
<gene>
    <name evidence="7" type="ORF">GFB49_15495</name>
</gene>
<evidence type="ECO:0000256" key="2">
    <source>
        <dbReference type="ARBA" id="ARBA00022898"/>
    </source>
</evidence>
<dbReference type="InterPro" id="IPR000524">
    <property type="entry name" value="Tscrpt_reg_HTH_GntR"/>
</dbReference>
<name>A0A843YL30_9RHOB</name>
<evidence type="ECO:0000256" key="3">
    <source>
        <dbReference type="ARBA" id="ARBA00023015"/>
    </source>
</evidence>
<dbReference type="GO" id="GO:0003700">
    <property type="term" value="F:DNA-binding transcription factor activity"/>
    <property type="evidence" value="ECO:0007669"/>
    <property type="project" value="InterPro"/>
</dbReference>
<evidence type="ECO:0000259" key="6">
    <source>
        <dbReference type="PROSITE" id="PS50949"/>
    </source>
</evidence>
<dbReference type="EMBL" id="WIBF01000010">
    <property type="protein sequence ID" value="MQQ09869.1"/>
    <property type="molecule type" value="Genomic_DNA"/>
</dbReference>
<dbReference type="Pfam" id="PF00155">
    <property type="entry name" value="Aminotran_1_2"/>
    <property type="match status" value="1"/>
</dbReference>
<feature type="domain" description="HTH gntR-type" evidence="6">
    <location>
        <begin position="13"/>
        <end position="81"/>
    </location>
</feature>
<dbReference type="InterPro" id="IPR051446">
    <property type="entry name" value="HTH_trans_reg/aminotransferase"/>
</dbReference>